<dbReference type="RefSeq" id="WP_253653029.1">
    <property type="nucleotide sequence ID" value="NZ_BAAAOE010000004.1"/>
</dbReference>
<dbReference type="SUPFAM" id="SSF53448">
    <property type="entry name" value="Nucleotide-diphospho-sugar transferases"/>
    <property type="match status" value="1"/>
</dbReference>
<keyword evidence="3" id="KW-0808">Transferase</keyword>
<evidence type="ECO:0000313" key="4">
    <source>
        <dbReference type="Proteomes" id="UP001205740"/>
    </source>
</evidence>
<protein>
    <submittedName>
        <fullName evidence="3">Glycosyl transferase family 2</fullName>
    </submittedName>
</protein>
<dbReference type="EMBL" id="JAMTCG010000001">
    <property type="protein sequence ID" value="MCP2159461.1"/>
    <property type="molecule type" value="Genomic_DNA"/>
</dbReference>
<dbReference type="Pfam" id="PF00535">
    <property type="entry name" value="Glycos_transf_2"/>
    <property type="match status" value="1"/>
</dbReference>
<dbReference type="Proteomes" id="UP001205740">
    <property type="component" value="Unassembled WGS sequence"/>
</dbReference>
<sequence>MDFSFVMLTWNRPTFLDACLTSLLSAIADRERCEILVVDNGSDAATKEVLARYAGEQNLRVTTLAENEGLQAYHRLFAAARGKYVVVVDDDVLEFPHGLDAIFDRYMTAFTDYGFLCLNVVQNEHTDGAKPPADAYTLDVRGDLTVERGPAGGWCACFRRRHHTLLRPLIRRRTVSMASGEDGMLSTVFATYLRKKHGVIRDHVCFHASGPYYAARYGHLDREIEKYRSAGLSELVTAYEDHRDGDGTGERNRPDRMTRPPG</sequence>
<dbReference type="InterPro" id="IPR001173">
    <property type="entry name" value="Glyco_trans_2-like"/>
</dbReference>
<evidence type="ECO:0000259" key="2">
    <source>
        <dbReference type="Pfam" id="PF00535"/>
    </source>
</evidence>
<name>A0ABT1GWW9_9NOCA</name>
<dbReference type="PANTHER" id="PTHR43685:SF11">
    <property type="entry name" value="GLYCOSYLTRANSFERASE TAGX-RELATED"/>
    <property type="match status" value="1"/>
</dbReference>
<evidence type="ECO:0000256" key="1">
    <source>
        <dbReference type="SAM" id="MobiDB-lite"/>
    </source>
</evidence>
<dbReference type="Gene3D" id="3.90.550.10">
    <property type="entry name" value="Spore Coat Polysaccharide Biosynthesis Protein SpsA, Chain A"/>
    <property type="match status" value="1"/>
</dbReference>
<accession>A0ABT1GWW9</accession>
<comment type="caution">
    <text evidence="3">The sequence shown here is derived from an EMBL/GenBank/DDBJ whole genome shotgun (WGS) entry which is preliminary data.</text>
</comment>
<dbReference type="GO" id="GO:0016740">
    <property type="term" value="F:transferase activity"/>
    <property type="evidence" value="ECO:0007669"/>
    <property type="project" value="UniProtKB-KW"/>
</dbReference>
<feature type="domain" description="Glycosyltransferase 2-like" evidence="2">
    <location>
        <begin position="4"/>
        <end position="103"/>
    </location>
</feature>
<dbReference type="InterPro" id="IPR050834">
    <property type="entry name" value="Glycosyltransf_2"/>
</dbReference>
<keyword evidence="4" id="KW-1185">Reference proteome</keyword>
<dbReference type="InterPro" id="IPR029044">
    <property type="entry name" value="Nucleotide-diphossugar_trans"/>
</dbReference>
<evidence type="ECO:0000313" key="3">
    <source>
        <dbReference type="EMBL" id="MCP2159461.1"/>
    </source>
</evidence>
<feature type="region of interest" description="Disordered" evidence="1">
    <location>
        <begin position="240"/>
        <end position="262"/>
    </location>
</feature>
<gene>
    <name evidence="3" type="ORF">LX12_000625</name>
</gene>
<reference evidence="3 4" key="1">
    <citation type="submission" date="2022-06" db="EMBL/GenBank/DDBJ databases">
        <title>Genomic Encyclopedia of Archaeal and Bacterial Type Strains, Phase II (KMG-II): from individual species to whole genera.</title>
        <authorList>
            <person name="Goeker M."/>
        </authorList>
    </citation>
    <scope>NUCLEOTIDE SEQUENCE [LARGE SCALE GENOMIC DNA]</scope>
    <source>
        <strain evidence="3 4">DSM 45037</strain>
    </source>
</reference>
<organism evidence="3 4">
    <name type="scientific">Williamsia serinedens</name>
    <dbReference type="NCBI Taxonomy" id="391736"/>
    <lineage>
        <taxon>Bacteria</taxon>
        <taxon>Bacillati</taxon>
        <taxon>Actinomycetota</taxon>
        <taxon>Actinomycetes</taxon>
        <taxon>Mycobacteriales</taxon>
        <taxon>Nocardiaceae</taxon>
        <taxon>Williamsia</taxon>
    </lineage>
</organism>
<dbReference type="CDD" id="cd00761">
    <property type="entry name" value="Glyco_tranf_GTA_type"/>
    <property type="match status" value="1"/>
</dbReference>
<proteinExistence type="predicted"/>
<dbReference type="PANTHER" id="PTHR43685">
    <property type="entry name" value="GLYCOSYLTRANSFERASE"/>
    <property type="match status" value="1"/>
</dbReference>